<evidence type="ECO:0000256" key="3">
    <source>
        <dbReference type="ARBA" id="ARBA00023134"/>
    </source>
</evidence>
<evidence type="ECO:0000313" key="4">
    <source>
        <dbReference type="Ensembl" id="ENSORLP00015004296.1"/>
    </source>
</evidence>
<dbReference type="GO" id="GO:0005525">
    <property type="term" value="F:GTP binding"/>
    <property type="evidence" value="ECO:0007669"/>
    <property type="project" value="UniProtKB-KW"/>
</dbReference>
<dbReference type="InterPro" id="IPR050209">
    <property type="entry name" value="Rab_GTPases_membrane_traffic"/>
</dbReference>
<dbReference type="SMART" id="SM00173">
    <property type="entry name" value="RAS"/>
    <property type="match status" value="1"/>
</dbReference>
<dbReference type="GO" id="GO:0003924">
    <property type="term" value="F:GTPase activity"/>
    <property type="evidence" value="ECO:0007669"/>
    <property type="project" value="InterPro"/>
</dbReference>
<organism evidence="4 5">
    <name type="scientific">Oryzias latipes</name>
    <name type="common">Japanese rice fish</name>
    <name type="synonym">Japanese killifish</name>
    <dbReference type="NCBI Taxonomy" id="8090"/>
    <lineage>
        <taxon>Eukaryota</taxon>
        <taxon>Metazoa</taxon>
        <taxon>Chordata</taxon>
        <taxon>Craniata</taxon>
        <taxon>Vertebrata</taxon>
        <taxon>Euteleostomi</taxon>
        <taxon>Actinopterygii</taxon>
        <taxon>Neopterygii</taxon>
        <taxon>Teleostei</taxon>
        <taxon>Neoteleostei</taxon>
        <taxon>Acanthomorphata</taxon>
        <taxon>Ovalentaria</taxon>
        <taxon>Atherinomorphae</taxon>
        <taxon>Beloniformes</taxon>
        <taxon>Adrianichthyidae</taxon>
        <taxon>Oryziinae</taxon>
        <taxon>Oryzias</taxon>
    </lineage>
</organism>
<dbReference type="InterPro" id="IPR001806">
    <property type="entry name" value="Small_GTPase"/>
</dbReference>
<dbReference type="InterPro" id="IPR005225">
    <property type="entry name" value="Small_GTP-bd"/>
</dbReference>
<dbReference type="SUPFAM" id="SSF52540">
    <property type="entry name" value="P-loop containing nucleoside triphosphate hydrolases"/>
    <property type="match status" value="1"/>
</dbReference>
<evidence type="ECO:0000313" key="5">
    <source>
        <dbReference type="Proteomes" id="UP000265200"/>
    </source>
</evidence>
<evidence type="ECO:0000256" key="2">
    <source>
        <dbReference type="ARBA" id="ARBA00022741"/>
    </source>
</evidence>
<dbReference type="Ensembl" id="ENSORLT00015007839.1">
    <property type="protein sequence ID" value="ENSORLP00015004296.1"/>
    <property type="gene ID" value="ENSORLG00015000142.1"/>
</dbReference>
<dbReference type="Pfam" id="PF00071">
    <property type="entry name" value="Ras"/>
    <property type="match status" value="1"/>
</dbReference>
<dbReference type="PRINTS" id="PR00449">
    <property type="entry name" value="RASTRNSFRMNG"/>
</dbReference>
<dbReference type="PROSITE" id="PS51420">
    <property type="entry name" value="RHO"/>
    <property type="match status" value="1"/>
</dbReference>
<dbReference type="SMART" id="SM00175">
    <property type="entry name" value="RAB"/>
    <property type="match status" value="1"/>
</dbReference>
<accession>A0A3P9H925</accession>
<dbReference type="Proteomes" id="UP000265200">
    <property type="component" value="Chromosome 16"/>
</dbReference>
<dbReference type="PROSITE" id="PS51421">
    <property type="entry name" value="RAS"/>
    <property type="match status" value="1"/>
</dbReference>
<comment type="similarity">
    <text evidence="1">Belongs to the small GTPase superfamily. Rab family.</text>
</comment>
<reference key="1">
    <citation type="journal article" date="2007" name="Nature">
        <title>The medaka draft genome and insights into vertebrate genome evolution.</title>
        <authorList>
            <person name="Kasahara M."/>
            <person name="Naruse K."/>
            <person name="Sasaki S."/>
            <person name="Nakatani Y."/>
            <person name="Qu W."/>
            <person name="Ahsan B."/>
            <person name="Yamada T."/>
            <person name="Nagayasu Y."/>
            <person name="Doi K."/>
            <person name="Kasai Y."/>
            <person name="Jindo T."/>
            <person name="Kobayashi D."/>
            <person name="Shimada A."/>
            <person name="Toyoda A."/>
            <person name="Kuroki Y."/>
            <person name="Fujiyama A."/>
            <person name="Sasaki T."/>
            <person name="Shimizu A."/>
            <person name="Asakawa S."/>
            <person name="Shimizu N."/>
            <person name="Hashimoto S."/>
            <person name="Yang J."/>
            <person name="Lee Y."/>
            <person name="Matsushima K."/>
            <person name="Sugano S."/>
            <person name="Sakaizumi M."/>
            <person name="Narita T."/>
            <person name="Ohishi K."/>
            <person name="Haga S."/>
            <person name="Ohta F."/>
            <person name="Nomoto H."/>
            <person name="Nogata K."/>
            <person name="Morishita T."/>
            <person name="Endo T."/>
            <person name="Shin-I T."/>
            <person name="Takeda H."/>
            <person name="Morishita S."/>
            <person name="Kohara Y."/>
        </authorList>
    </citation>
    <scope>NUCLEOTIDE SEQUENCE [LARGE SCALE GENOMIC DNA]</scope>
    <source>
        <strain>Hd-rR</strain>
    </source>
</reference>
<proteinExistence type="inferred from homology"/>
<keyword evidence="2" id="KW-0547">Nucleotide-binding</keyword>
<reference evidence="4" key="4">
    <citation type="submission" date="2025-09" db="UniProtKB">
        <authorList>
            <consortium name="Ensembl"/>
        </authorList>
    </citation>
    <scope>IDENTIFICATION</scope>
    <source>
        <strain evidence="4">HSOK</strain>
    </source>
</reference>
<name>A0A3P9H925_ORYLA</name>
<dbReference type="SMART" id="SM00174">
    <property type="entry name" value="RHO"/>
    <property type="match status" value="1"/>
</dbReference>
<dbReference type="PANTHER" id="PTHR47979">
    <property type="entry name" value="DRAB11-RELATED"/>
    <property type="match status" value="1"/>
</dbReference>
<dbReference type="FunFam" id="3.40.50.300:FF:001583">
    <property type="entry name" value="RAB42, member RAS oncogene family"/>
    <property type="match status" value="1"/>
</dbReference>
<reference evidence="4 5" key="2">
    <citation type="submission" date="2017-04" db="EMBL/GenBank/DDBJ databases">
        <title>CpG methylation of centromeres and impact of large insertions on vertebrate speciation.</title>
        <authorList>
            <person name="Ichikawa K."/>
            <person name="Yoshimura J."/>
            <person name="Morishita S."/>
        </authorList>
    </citation>
    <scope>NUCLEOTIDE SEQUENCE</scope>
    <source>
        <strain evidence="4 5">HSOK</strain>
    </source>
</reference>
<dbReference type="AlphaFoldDB" id="A0A3P9H925"/>
<dbReference type="InterPro" id="IPR027417">
    <property type="entry name" value="P-loop_NTPase"/>
</dbReference>
<dbReference type="NCBIfam" id="TIGR00231">
    <property type="entry name" value="small_GTP"/>
    <property type="match status" value="1"/>
</dbReference>
<protein>
    <submittedName>
        <fullName evidence="4">Si:dkey-34d22.5</fullName>
    </submittedName>
</protein>
<dbReference type="PROSITE" id="PS51419">
    <property type="entry name" value="RAB"/>
    <property type="match status" value="1"/>
</dbReference>
<dbReference type="Gene3D" id="3.40.50.300">
    <property type="entry name" value="P-loop containing nucleotide triphosphate hydrolases"/>
    <property type="match status" value="1"/>
</dbReference>
<keyword evidence="3" id="KW-0342">GTP-binding</keyword>
<dbReference type="SMART" id="SM00176">
    <property type="entry name" value="RAN"/>
    <property type="match status" value="1"/>
</dbReference>
<evidence type="ECO:0000256" key="1">
    <source>
        <dbReference type="ARBA" id="ARBA00006270"/>
    </source>
</evidence>
<reference evidence="4" key="3">
    <citation type="submission" date="2025-08" db="UniProtKB">
        <authorList>
            <consortium name="Ensembl"/>
        </authorList>
    </citation>
    <scope>IDENTIFICATION</scope>
    <source>
        <strain evidence="4">HSOK</strain>
    </source>
</reference>
<sequence length="217" mass="24918">MDLTLWQYQFRIIMLGDSTVGKSSLLKRYTEDLFLESINQTVGVDFYVSFLEVEPGVRVKLQFWDTAGQERFRSVTRSYYRNSVGGLLVFDMTNRDSFDHIKEWHDEVRERVQPHKVLFVLVGQKSDRKRVVSREEAEKLAGQLGLPYVEASAKTGHNVRECFELLTRRVYQGLLSGEVELQEGWDGIKCAAPQALQFQKASISQASTAPKKKKCCE</sequence>